<dbReference type="AlphaFoldDB" id="A0A1E3I5F3"/>
<evidence type="ECO:0000256" key="1">
    <source>
        <dbReference type="SAM" id="Phobius"/>
    </source>
</evidence>
<dbReference type="Pfam" id="PF06687">
    <property type="entry name" value="SUR7"/>
    <property type="match status" value="1"/>
</dbReference>
<proteinExistence type="predicted"/>
<keyword evidence="3" id="KW-1185">Reference proteome</keyword>
<dbReference type="InterPro" id="IPR009571">
    <property type="entry name" value="SUR7/Rim9-like_fungi"/>
</dbReference>
<feature type="transmembrane region" description="Helical" evidence="1">
    <location>
        <begin position="12"/>
        <end position="34"/>
    </location>
</feature>
<name>A0A1E3I5F3_9TREE</name>
<dbReference type="GeneID" id="30196879"/>
<dbReference type="OrthoDB" id="2576593at2759"/>
<feature type="transmembrane region" description="Helical" evidence="1">
    <location>
        <begin position="213"/>
        <end position="239"/>
    </location>
</feature>
<organism evidence="2 3">
    <name type="scientific">Cryptococcus wingfieldii CBS 7118</name>
    <dbReference type="NCBI Taxonomy" id="1295528"/>
    <lineage>
        <taxon>Eukaryota</taxon>
        <taxon>Fungi</taxon>
        <taxon>Dikarya</taxon>
        <taxon>Basidiomycota</taxon>
        <taxon>Agaricomycotina</taxon>
        <taxon>Tremellomycetes</taxon>
        <taxon>Tremellales</taxon>
        <taxon>Cryptococcaceae</taxon>
        <taxon>Cryptococcus</taxon>
    </lineage>
</organism>
<keyword evidence="1" id="KW-0812">Transmembrane</keyword>
<feature type="transmembrane region" description="Helical" evidence="1">
    <location>
        <begin position="175"/>
        <end position="201"/>
    </location>
</feature>
<accession>A0A1E3I5F3</accession>
<feature type="transmembrane region" description="Helical" evidence="1">
    <location>
        <begin position="119"/>
        <end position="141"/>
    </location>
</feature>
<dbReference type="EMBL" id="AWGH01000039">
    <property type="protein sequence ID" value="ODN83772.1"/>
    <property type="molecule type" value="Genomic_DNA"/>
</dbReference>
<comment type="caution">
    <text evidence="2">The sequence shown here is derived from an EMBL/GenBank/DDBJ whole genome shotgun (WGS) entry which is preliminary data.</text>
</comment>
<protein>
    <submittedName>
        <fullName evidence="2">Uncharacterized protein</fullName>
    </submittedName>
</protein>
<evidence type="ECO:0000313" key="3">
    <source>
        <dbReference type="Proteomes" id="UP000094819"/>
    </source>
</evidence>
<dbReference type="GO" id="GO:0005886">
    <property type="term" value="C:plasma membrane"/>
    <property type="evidence" value="ECO:0007669"/>
    <property type="project" value="InterPro"/>
</dbReference>
<keyword evidence="1" id="KW-1133">Transmembrane helix</keyword>
<gene>
    <name evidence="2" type="ORF">L198_07668</name>
</gene>
<evidence type="ECO:0000313" key="2">
    <source>
        <dbReference type="EMBL" id="ODN83772.1"/>
    </source>
</evidence>
<dbReference type="Proteomes" id="UP000094819">
    <property type="component" value="Unassembled WGS sequence"/>
</dbReference>
<reference evidence="2 3" key="1">
    <citation type="submission" date="2016-06" db="EMBL/GenBank/DDBJ databases">
        <title>Evolution of pathogenesis and genome organization in the Tremellales.</title>
        <authorList>
            <person name="Cuomo C."/>
            <person name="Litvintseva A."/>
            <person name="Heitman J."/>
            <person name="Chen Y."/>
            <person name="Sun S."/>
            <person name="Springer D."/>
            <person name="Dromer F."/>
            <person name="Young S."/>
            <person name="Zeng Q."/>
            <person name="Chapman S."/>
            <person name="Gujja S."/>
            <person name="Saif S."/>
            <person name="Birren B."/>
        </authorList>
    </citation>
    <scope>NUCLEOTIDE SEQUENCE [LARGE SCALE GENOMIC DNA]</scope>
    <source>
        <strain evidence="2 3">CBS 7118</strain>
    </source>
</reference>
<keyword evidence="1" id="KW-0472">Membrane</keyword>
<dbReference type="RefSeq" id="XP_019028344.1">
    <property type="nucleotide sequence ID" value="XM_019179656.1"/>
</dbReference>
<sequence length="249" mass="27134">MSDKKQNSPVPHILAILLTLISTVFLVLVVLYNVPLSSSDRSNLSGRMWLLTVKPATSSTFSSSSGGDSYGFGIWGWCSWSDGGHGDCTNDSFWKITSATEDVGSLGLPKSIAQSMSTAAFLLTFNLVTTIFLLCDLLYTIHFHSHAQPRIIAPLKLLPPKKIKMRTWHAQVLRNLWACCLAVVFLLAWSLPVIVIVGVGAGDVDGSWRGKIGVGWIFTLIATILLIAVRVLLLMGGLWNNPSHSGRKK</sequence>